<sequence length="353" mass="40249">MVTPRTIIAGASFDESTKDEELIERRQRVCHVHNVIKVKLDKHQDDNQTSEYSVMRPTTYASRNFGARSFCAIPIIWNESQNNSAIYMPELLANDASIIHVERKVPPKSDAMLEKDPSSHVVQFGELNTIAPKRGIRYVRAISRTEISIARGYVRPGFTTSPPNTDMLTAPLKFQKSVLIKSVPIMPIHEPPHEKHDKRDHDEYGQQHHTVANNTNTKQVRHRQRHRDGSFDKVLCSWRADIAVDLSKCRHRKSRIERIINHTGDPGPIARLESPKRAERVENPHGVASIFRVRSAELSRNVCSRQSKDDREHQQQNESNQRTTSYSTQQPSNSVSTQSSVSKQSIATPSYLR</sequence>
<feature type="compositionally biased region" description="Low complexity" evidence="1">
    <location>
        <begin position="327"/>
        <end position="345"/>
    </location>
</feature>
<reference evidence="2" key="1">
    <citation type="submission" date="2023-04" db="EMBL/GenBank/DDBJ databases">
        <title>Phytophthora lilii NBRC 32176.</title>
        <authorList>
            <person name="Ichikawa N."/>
            <person name="Sato H."/>
            <person name="Tonouchi N."/>
        </authorList>
    </citation>
    <scope>NUCLEOTIDE SEQUENCE</scope>
    <source>
        <strain evidence="2">NBRC 32176</strain>
    </source>
</reference>
<evidence type="ECO:0000313" key="3">
    <source>
        <dbReference type="Proteomes" id="UP001165083"/>
    </source>
</evidence>
<feature type="compositionally biased region" description="Polar residues" evidence="1">
    <location>
        <begin position="316"/>
        <end position="326"/>
    </location>
</feature>
<feature type="compositionally biased region" description="Polar residues" evidence="1">
    <location>
        <begin position="207"/>
        <end position="218"/>
    </location>
</feature>
<feature type="region of interest" description="Disordered" evidence="1">
    <location>
        <begin position="260"/>
        <end position="283"/>
    </location>
</feature>
<feature type="compositionally biased region" description="Basic and acidic residues" evidence="1">
    <location>
        <begin position="193"/>
        <end position="206"/>
    </location>
</feature>
<dbReference type="OrthoDB" id="144972at2759"/>
<feature type="compositionally biased region" description="Basic and acidic residues" evidence="1">
    <location>
        <begin position="273"/>
        <end position="283"/>
    </location>
</feature>
<comment type="caution">
    <text evidence="2">The sequence shown here is derived from an EMBL/GenBank/DDBJ whole genome shotgun (WGS) entry which is preliminary data.</text>
</comment>
<dbReference type="EMBL" id="BSXW01000197">
    <property type="protein sequence ID" value="GMF14346.1"/>
    <property type="molecule type" value="Genomic_DNA"/>
</dbReference>
<gene>
    <name evidence="2" type="ORF">Plil01_000470700</name>
</gene>
<evidence type="ECO:0000313" key="2">
    <source>
        <dbReference type="EMBL" id="GMF14346.1"/>
    </source>
</evidence>
<dbReference type="Proteomes" id="UP001165083">
    <property type="component" value="Unassembled WGS sequence"/>
</dbReference>
<name>A0A9W6TJ28_9STRA</name>
<dbReference type="AlphaFoldDB" id="A0A9W6TJ28"/>
<accession>A0A9W6TJ28</accession>
<feature type="compositionally biased region" description="Basic and acidic residues" evidence="1">
    <location>
        <begin position="306"/>
        <end position="315"/>
    </location>
</feature>
<evidence type="ECO:0000256" key="1">
    <source>
        <dbReference type="SAM" id="MobiDB-lite"/>
    </source>
</evidence>
<organism evidence="2 3">
    <name type="scientific">Phytophthora lilii</name>
    <dbReference type="NCBI Taxonomy" id="2077276"/>
    <lineage>
        <taxon>Eukaryota</taxon>
        <taxon>Sar</taxon>
        <taxon>Stramenopiles</taxon>
        <taxon>Oomycota</taxon>
        <taxon>Peronosporomycetes</taxon>
        <taxon>Peronosporales</taxon>
        <taxon>Peronosporaceae</taxon>
        <taxon>Phytophthora</taxon>
    </lineage>
</organism>
<keyword evidence="3" id="KW-1185">Reference proteome</keyword>
<proteinExistence type="predicted"/>
<feature type="region of interest" description="Disordered" evidence="1">
    <location>
        <begin position="193"/>
        <end position="228"/>
    </location>
</feature>
<feature type="region of interest" description="Disordered" evidence="1">
    <location>
        <begin position="302"/>
        <end position="353"/>
    </location>
</feature>
<protein>
    <submittedName>
        <fullName evidence="2">Unnamed protein product</fullName>
    </submittedName>
</protein>